<evidence type="ECO:0000256" key="13">
    <source>
        <dbReference type="ARBA" id="ARBA00023027"/>
    </source>
</evidence>
<dbReference type="InterPro" id="IPR001750">
    <property type="entry name" value="ND/Mrp_TM"/>
</dbReference>
<evidence type="ECO:0000256" key="10">
    <source>
        <dbReference type="ARBA" id="ARBA00022967"/>
    </source>
</evidence>
<keyword evidence="14 18" id="KW-0830">Ubiquinone</keyword>
<dbReference type="Pfam" id="PF00361">
    <property type="entry name" value="Proton_antipo_M"/>
    <property type="match status" value="1"/>
</dbReference>
<dbReference type="GO" id="GO:0008137">
    <property type="term" value="F:NADH dehydrogenase (ubiquinone) activity"/>
    <property type="evidence" value="ECO:0007669"/>
    <property type="project" value="UniProtKB-EC"/>
</dbReference>
<keyword evidence="11 18" id="KW-0249">Electron transport</keyword>
<comment type="catalytic activity">
    <reaction evidence="17 18">
        <text>a ubiquinone + NADH + 5 H(+)(in) = a ubiquinol + NAD(+) + 4 H(+)(out)</text>
        <dbReference type="Rhea" id="RHEA:29091"/>
        <dbReference type="Rhea" id="RHEA-COMP:9565"/>
        <dbReference type="Rhea" id="RHEA-COMP:9566"/>
        <dbReference type="ChEBI" id="CHEBI:15378"/>
        <dbReference type="ChEBI" id="CHEBI:16389"/>
        <dbReference type="ChEBI" id="CHEBI:17976"/>
        <dbReference type="ChEBI" id="CHEBI:57540"/>
        <dbReference type="ChEBI" id="CHEBI:57945"/>
        <dbReference type="EC" id="7.1.1.2"/>
    </reaction>
</comment>
<dbReference type="EMBL" id="KC155628">
    <property type="protein sequence ID" value="AGA84612.1"/>
    <property type="molecule type" value="Genomic_DNA"/>
</dbReference>
<evidence type="ECO:0000256" key="17">
    <source>
        <dbReference type="ARBA" id="ARBA00049551"/>
    </source>
</evidence>
<keyword evidence="8 18" id="KW-0812">Transmembrane</keyword>
<feature type="transmembrane region" description="Helical" evidence="18">
    <location>
        <begin position="116"/>
        <end position="137"/>
    </location>
</feature>
<feature type="domain" description="NADH:quinone oxidoreductase/Mrp antiporter transmembrane" evidence="19">
    <location>
        <begin position="21"/>
        <end position="276"/>
    </location>
</feature>
<dbReference type="AlphaFoldDB" id="R4IRY4"/>
<evidence type="ECO:0000256" key="9">
    <source>
        <dbReference type="ARBA" id="ARBA00022792"/>
    </source>
</evidence>
<comment type="function">
    <text evidence="18">Core subunit of the mitochondrial membrane respiratory chain NADH dehydrogenase (Complex I) which catalyzes electron transfer from NADH through the respiratory chain, using ubiquinone as an electron acceptor. Essential for the catalytic activity and assembly of complex I.</text>
</comment>
<keyword evidence="6" id="KW-0813">Transport</keyword>
<reference evidence="20" key="1">
    <citation type="journal article" date="2013" name="Mitochondrial DNA">
        <title>The complete mitochondrial genome of Cermatobius longicornis (Chilopoda: Lithobiomorpha: Henicopidae).</title>
        <authorList>
            <person name="Gai Y."/>
            <person name="Ma H."/>
            <person name="Sun X."/>
            <person name="Ma J."/>
            <person name="Li C."/>
            <person name="Yang Q."/>
        </authorList>
    </citation>
    <scope>NUCLEOTIDE SEQUENCE</scope>
</reference>
<evidence type="ECO:0000256" key="6">
    <source>
        <dbReference type="ARBA" id="ARBA00022448"/>
    </source>
</evidence>
<evidence type="ECO:0000256" key="2">
    <source>
        <dbReference type="ARBA" id="ARBA00004448"/>
    </source>
</evidence>
<gene>
    <name evidence="20" type="primary">ND2</name>
</gene>
<evidence type="ECO:0000256" key="18">
    <source>
        <dbReference type="RuleBase" id="RU003403"/>
    </source>
</evidence>
<dbReference type="PRINTS" id="PR01436">
    <property type="entry name" value="NADHDHGNASE2"/>
</dbReference>
<dbReference type="GO" id="GO:0005743">
    <property type="term" value="C:mitochondrial inner membrane"/>
    <property type="evidence" value="ECO:0007669"/>
    <property type="project" value="UniProtKB-SubCell"/>
</dbReference>
<feature type="transmembrane region" description="Helical" evidence="18">
    <location>
        <begin position="144"/>
        <end position="163"/>
    </location>
</feature>
<dbReference type="GeneID" id="15822524"/>
<comment type="function">
    <text evidence="1">Core subunit of the mitochondrial membrane respiratory chain NADH dehydrogenase (Complex I) that is believed to belong to the minimal assembly required for catalysis. Complex I functions in the transfer of electrons from NADH to the respiratory chain. The immediate electron acceptor for the enzyme is believed to be ubiquinone.</text>
</comment>
<keyword evidence="13 18" id="KW-0520">NAD</keyword>
<feature type="transmembrane region" description="Helical" evidence="18">
    <location>
        <begin position="303"/>
        <end position="325"/>
    </location>
</feature>
<dbReference type="GO" id="GO:0006120">
    <property type="term" value="P:mitochondrial electron transport, NADH to ubiquinone"/>
    <property type="evidence" value="ECO:0007669"/>
    <property type="project" value="InterPro"/>
</dbReference>
<organism evidence="20">
    <name type="scientific">Cermatobius longicornis</name>
    <dbReference type="NCBI Taxonomy" id="1273176"/>
    <lineage>
        <taxon>Eukaryota</taxon>
        <taxon>Metazoa</taxon>
        <taxon>Ecdysozoa</taxon>
        <taxon>Arthropoda</taxon>
        <taxon>Myriapoda</taxon>
        <taxon>Chilopoda</taxon>
        <taxon>Pleurostigmophora</taxon>
        <taxon>Lithobiomorpha</taxon>
        <taxon>Henicopidae</taxon>
        <taxon>Henicopinae</taxon>
        <taxon>Henicopini</taxon>
        <taxon>Cermatobius</taxon>
    </lineage>
</organism>
<dbReference type="CTD" id="4536"/>
<keyword evidence="15 18" id="KW-0496">Mitochondrion</keyword>
<evidence type="ECO:0000256" key="11">
    <source>
        <dbReference type="ARBA" id="ARBA00022982"/>
    </source>
</evidence>
<dbReference type="PANTHER" id="PTHR46552">
    <property type="entry name" value="NADH-UBIQUINONE OXIDOREDUCTASE CHAIN 2"/>
    <property type="match status" value="1"/>
</dbReference>
<dbReference type="InterPro" id="IPR003917">
    <property type="entry name" value="NADH_UbQ_OxRdtase_chain2"/>
</dbReference>
<comment type="subcellular location">
    <subcellularLocation>
        <location evidence="2 18">Mitochondrion inner membrane</location>
        <topology evidence="2 18">Multi-pass membrane protein</topology>
    </subcellularLocation>
</comment>
<feature type="transmembrane region" description="Helical" evidence="18">
    <location>
        <begin position="233"/>
        <end position="252"/>
    </location>
</feature>
<evidence type="ECO:0000256" key="7">
    <source>
        <dbReference type="ARBA" id="ARBA00022660"/>
    </source>
</evidence>
<evidence type="ECO:0000256" key="1">
    <source>
        <dbReference type="ARBA" id="ARBA00003257"/>
    </source>
</evidence>
<comment type="similarity">
    <text evidence="3 18">Belongs to the complex I subunit 2 family.</text>
</comment>
<accession>R4IRY4</accession>
<proteinExistence type="inferred from homology"/>
<evidence type="ECO:0000256" key="16">
    <source>
        <dbReference type="ARBA" id="ARBA00023136"/>
    </source>
</evidence>
<feature type="transmembrane region" description="Helical" evidence="18">
    <location>
        <begin position="58"/>
        <end position="80"/>
    </location>
</feature>
<protein>
    <recommendedName>
        <fullName evidence="5 18">NADH-ubiquinone oxidoreductase chain 2</fullName>
        <ecNumber evidence="4 18">7.1.1.2</ecNumber>
    </recommendedName>
</protein>
<dbReference type="InterPro" id="IPR050175">
    <property type="entry name" value="Complex_I_Subunit_2"/>
</dbReference>
<dbReference type="EC" id="7.1.1.2" evidence="4 18"/>
<feature type="transmembrane region" description="Helical" evidence="18">
    <location>
        <begin position="259"/>
        <end position="283"/>
    </location>
</feature>
<dbReference type="RefSeq" id="YP_008080995.1">
    <property type="nucleotide sequence ID" value="NC_021403.1"/>
</dbReference>
<evidence type="ECO:0000256" key="4">
    <source>
        <dbReference type="ARBA" id="ARBA00012944"/>
    </source>
</evidence>
<dbReference type="PANTHER" id="PTHR46552:SF1">
    <property type="entry name" value="NADH-UBIQUINONE OXIDOREDUCTASE CHAIN 2"/>
    <property type="match status" value="1"/>
</dbReference>
<sequence>MALTLVFIPVLISGTLISISATSWVVAWMGLEINLMAFIPLMSSPTNQLSNESMLKYFLTQAFASSILMLGILSSMFLVLESSTLLISGKTLIMMALTLKLGAAPFHFWFPTVMSGLSWMNCFLLMTWQKLAPLFLLISANSSYIMAATVLSAIVGALGGFNQTLLRKILAYSSINHLGWMLFSSLISKTLFLTYFWVYSVLTMTMTVMFASWNINSLAQTPSFSSSMPLSSAFSTNLLSLGGLPPFLGFLPKWMVIQAAVFIMPAPTLLLILMSLLTLFYYLRVTYNTFLKSQSMSPLVSPSFNTSPALLTTLSATGLMVILPLM</sequence>
<geneLocation type="mitochondrion" evidence="20"/>
<evidence type="ECO:0000256" key="14">
    <source>
        <dbReference type="ARBA" id="ARBA00023075"/>
    </source>
</evidence>
<evidence type="ECO:0000256" key="3">
    <source>
        <dbReference type="ARBA" id="ARBA00007012"/>
    </source>
</evidence>
<name>R4IRY4_9MYRI</name>
<evidence type="ECO:0000259" key="19">
    <source>
        <dbReference type="Pfam" id="PF00361"/>
    </source>
</evidence>
<keyword evidence="7 18" id="KW-0679">Respiratory chain</keyword>
<keyword evidence="10 18" id="KW-1278">Translocase</keyword>
<evidence type="ECO:0000313" key="20">
    <source>
        <dbReference type="EMBL" id="AGA84612.1"/>
    </source>
</evidence>
<evidence type="ECO:0000256" key="5">
    <source>
        <dbReference type="ARBA" id="ARBA00021008"/>
    </source>
</evidence>
<keyword evidence="16 18" id="KW-0472">Membrane</keyword>
<keyword evidence="12 18" id="KW-1133">Transmembrane helix</keyword>
<keyword evidence="9 18" id="KW-0999">Mitochondrion inner membrane</keyword>
<feature type="transmembrane region" description="Helical" evidence="18">
    <location>
        <begin position="7"/>
        <end position="31"/>
    </location>
</feature>
<evidence type="ECO:0000256" key="15">
    <source>
        <dbReference type="ARBA" id="ARBA00023128"/>
    </source>
</evidence>
<feature type="transmembrane region" description="Helical" evidence="18">
    <location>
        <begin position="194"/>
        <end position="213"/>
    </location>
</feature>
<evidence type="ECO:0000256" key="12">
    <source>
        <dbReference type="ARBA" id="ARBA00022989"/>
    </source>
</evidence>
<evidence type="ECO:0000256" key="8">
    <source>
        <dbReference type="ARBA" id="ARBA00022692"/>
    </source>
</evidence>